<name>A0A975T995_9NOST</name>
<keyword evidence="2" id="KW-1185">Reference proteome</keyword>
<dbReference type="EMBL" id="CP021056">
    <property type="protein sequence ID" value="QXE24460.1"/>
    <property type="molecule type" value="Genomic_DNA"/>
</dbReference>
<protein>
    <submittedName>
        <fullName evidence="1">Uncharacterized protein</fullName>
    </submittedName>
</protein>
<gene>
    <name evidence="1" type="ORF">B6N60_03165</name>
</gene>
<organism evidence="1 2">
    <name type="scientific">Richelia sinica FACHB-800</name>
    <dbReference type="NCBI Taxonomy" id="1357546"/>
    <lineage>
        <taxon>Bacteria</taxon>
        <taxon>Bacillati</taxon>
        <taxon>Cyanobacteriota</taxon>
        <taxon>Cyanophyceae</taxon>
        <taxon>Nostocales</taxon>
        <taxon>Nostocaceae</taxon>
        <taxon>Richelia</taxon>
    </lineage>
</organism>
<reference evidence="1" key="1">
    <citation type="submission" date="2017-04" db="EMBL/GenBank/DDBJ databases">
        <title>Genome deletions in a multicellular cyanobacterial endosymbiont for morphological adaptation in marine diatoms.</title>
        <authorList>
            <person name="Wang Y."/>
            <person name="Gao H."/>
            <person name="Li R."/>
            <person name="Xu X."/>
        </authorList>
    </citation>
    <scope>NUCLEOTIDE SEQUENCE</scope>
    <source>
        <strain evidence="1">FACHB 800</strain>
    </source>
</reference>
<proteinExistence type="predicted"/>
<evidence type="ECO:0000313" key="2">
    <source>
        <dbReference type="Proteomes" id="UP000683511"/>
    </source>
</evidence>
<dbReference type="Proteomes" id="UP000683511">
    <property type="component" value="Chromosome"/>
</dbReference>
<evidence type="ECO:0000313" key="1">
    <source>
        <dbReference type="EMBL" id="QXE24460.1"/>
    </source>
</evidence>
<accession>A0A975T995</accession>
<dbReference type="KEGG" id="rsin:B6N60_03165"/>
<dbReference type="AlphaFoldDB" id="A0A975T995"/>
<sequence length="36" mass="3835">MAAAIKSGVSDFDKGVTALCWESEDGKNSVRNFDGE</sequence>